<proteinExistence type="predicted"/>
<dbReference type="CDD" id="cd04194">
    <property type="entry name" value="GT8_A4GalT_like"/>
    <property type="match status" value="1"/>
</dbReference>
<dbReference type="InterPro" id="IPR029044">
    <property type="entry name" value="Nucleotide-diphossugar_trans"/>
</dbReference>
<keyword evidence="2" id="KW-0808">Transferase</keyword>
<evidence type="ECO:0000256" key="1">
    <source>
        <dbReference type="ARBA" id="ARBA00022676"/>
    </source>
</evidence>
<dbReference type="PANTHER" id="PTHR13778:SF47">
    <property type="entry name" value="LIPOPOLYSACCHARIDE 1,3-GALACTOSYLTRANSFERASE"/>
    <property type="match status" value="1"/>
</dbReference>
<comment type="caution">
    <text evidence="4">The sequence shown here is derived from an EMBL/GenBank/DDBJ whole genome shotgun (WGS) entry which is preliminary data.</text>
</comment>
<dbReference type="Gene3D" id="3.90.550.10">
    <property type="entry name" value="Spore Coat Polysaccharide Biosynthesis Protein SpsA, Chain A"/>
    <property type="match status" value="1"/>
</dbReference>
<accession>A0A9D1FHI9</accession>
<keyword evidence="3" id="KW-0479">Metal-binding</keyword>
<reference evidence="4" key="2">
    <citation type="journal article" date="2021" name="PeerJ">
        <title>Extensive microbial diversity within the chicken gut microbiome revealed by metagenomics and culture.</title>
        <authorList>
            <person name="Gilroy R."/>
            <person name="Ravi A."/>
            <person name="Getino M."/>
            <person name="Pursley I."/>
            <person name="Horton D.L."/>
            <person name="Alikhan N.F."/>
            <person name="Baker D."/>
            <person name="Gharbi K."/>
            <person name="Hall N."/>
            <person name="Watson M."/>
            <person name="Adriaenssens E.M."/>
            <person name="Foster-Nyarko E."/>
            <person name="Jarju S."/>
            <person name="Secka A."/>
            <person name="Antonio M."/>
            <person name="Oren A."/>
            <person name="Chaudhuri R.R."/>
            <person name="La Ragione R."/>
            <person name="Hildebrand F."/>
            <person name="Pallen M.J."/>
        </authorList>
    </citation>
    <scope>NUCLEOTIDE SEQUENCE</scope>
    <source>
        <strain evidence="4">CHK152-2871</strain>
    </source>
</reference>
<organism evidence="4 5">
    <name type="scientific">Candidatus Galligastranaerophilus intestinavium</name>
    <dbReference type="NCBI Taxonomy" id="2840836"/>
    <lineage>
        <taxon>Bacteria</taxon>
        <taxon>Candidatus Galligastranaerophilus</taxon>
    </lineage>
</organism>
<evidence type="ECO:0000256" key="2">
    <source>
        <dbReference type="ARBA" id="ARBA00022679"/>
    </source>
</evidence>
<dbReference type="AlphaFoldDB" id="A0A9D1FHI9"/>
<dbReference type="GO" id="GO:0046872">
    <property type="term" value="F:metal ion binding"/>
    <property type="evidence" value="ECO:0007669"/>
    <property type="project" value="UniProtKB-KW"/>
</dbReference>
<protein>
    <submittedName>
        <fullName evidence="4">Glycosyltransferase family 8 protein</fullName>
    </submittedName>
</protein>
<name>A0A9D1FHI9_9BACT</name>
<dbReference type="InterPro" id="IPR050748">
    <property type="entry name" value="Glycosyltrans_8_dom-fam"/>
</dbReference>
<dbReference type="Pfam" id="PF01501">
    <property type="entry name" value="Glyco_transf_8"/>
    <property type="match status" value="1"/>
</dbReference>
<sequence>MKKLDICLSTDDNYSKYAAVVIKSANENKNPDEELIFHILYSKLQQDNMEKLKQCGNVVFHKIDNSIFEPYFNNGVCKDVTIPTLYRLMLPSLLKDVKRILYLDCDLIVLKSLSELFFTQLSPSQYAACVEDMGGHLHMARMGFEQNSNNFYFNAGVCLLDLEKMRQDNIEKKMFDYLKANWEKLSYSDQDIMNAVLLGHVKQMDRKYNFITINFYFPNDLHPTIAHFAGIKPWKIGFYNIYREKFWEYFAKTPFSNDKQQLKIRNTVLFMHKKLCQMFWHIKMYPCFFLKENRRKDFMRIVKNTEYKF</sequence>
<dbReference type="EMBL" id="DVJQ01000010">
    <property type="protein sequence ID" value="HIS73587.1"/>
    <property type="molecule type" value="Genomic_DNA"/>
</dbReference>
<dbReference type="SUPFAM" id="SSF53448">
    <property type="entry name" value="Nucleotide-diphospho-sugar transferases"/>
    <property type="match status" value="1"/>
</dbReference>
<reference evidence="4" key="1">
    <citation type="submission" date="2020-10" db="EMBL/GenBank/DDBJ databases">
        <authorList>
            <person name="Gilroy R."/>
        </authorList>
    </citation>
    <scope>NUCLEOTIDE SEQUENCE</scope>
    <source>
        <strain evidence="4">CHK152-2871</strain>
    </source>
</reference>
<evidence type="ECO:0000313" key="5">
    <source>
        <dbReference type="Proteomes" id="UP000886865"/>
    </source>
</evidence>
<dbReference type="InterPro" id="IPR002495">
    <property type="entry name" value="Glyco_trans_8"/>
</dbReference>
<dbReference type="GO" id="GO:0016757">
    <property type="term" value="F:glycosyltransferase activity"/>
    <property type="evidence" value="ECO:0007669"/>
    <property type="project" value="UniProtKB-KW"/>
</dbReference>
<dbReference type="Proteomes" id="UP000886865">
    <property type="component" value="Unassembled WGS sequence"/>
</dbReference>
<gene>
    <name evidence="4" type="ORF">IAA86_01040</name>
</gene>
<dbReference type="PANTHER" id="PTHR13778">
    <property type="entry name" value="GLYCOSYLTRANSFERASE 8 DOMAIN-CONTAINING PROTEIN"/>
    <property type="match status" value="1"/>
</dbReference>
<evidence type="ECO:0000256" key="3">
    <source>
        <dbReference type="ARBA" id="ARBA00022723"/>
    </source>
</evidence>
<evidence type="ECO:0000313" key="4">
    <source>
        <dbReference type="EMBL" id="HIS73587.1"/>
    </source>
</evidence>
<keyword evidence="1" id="KW-0328">Glycosyltransferase</keyword>